<keyword evidence="5 14" id="KW-0808">Transferase</keyword>
<keyword evidence="11 14" id="KW-0324">Glycolysis</keyword>
<keyword evidence="7" id="KW-0547">Nucleotide-binding</keyword>
<dbReference type="AlphaFoldDB" id="A0A1G9WVN2"/>
<dbReference type="SUPFAM" id="SSF50800">
    <property type="entry name" value="PK beta-barrel domain-like"/>
    <property type="match status" value="1"/>
</dbReference>
<dbReference type="InterPro" id="IPR040442">
    <property type="entry name" value="Pyrv_kinase-like_dom_sf"/>
</dbReference>
<dbReference type="UniPathway" id="UPA00109">
    <property type="reaction ID" value="UER00188"/>
</dbReference>
<keyword evidence="17" id="KW-1185">Reference proteome</keyword>
<dbReference type="InterPro" id="IPR015793">
    <property type="entry name" value="Pyrv_Knase_brl"/>
</dbReference>
<dbReference type="InterPro" id="IPR015806">
    <property type="entry name" value="Pyrv_Knase_insert_dom_sf"/>
</dbReference>
<dbReference type="SUPFAM" id="SSF51621">
    <property type="entry name" value="Phosphoenolpyruvate/pyruvate domain"/>
    <property type="match status" value="1"/>
</dbReference>
<keyword evidence="6" id="KW-0479">Metal-binding</keyword>
<accession>A0A1G9WVN2</accession>
<evidence type="ECO:0000256" key="11">
    <source>
        <dbReference type="ARBA" id="ARBA00023152"/>
    </source>
</evidence>
<dbReference type="GO" id="GO:0030955">
    <property type="term" value="F:potassium ion binding"/>
    <property type="evidence" value="ECO:0007669"/>
    <property type="project" value="UniProtKB-UniRule"/>
</dbReference>
<organism evidence="16 17">
    <name type="scientific">Franzmannia pantelleriensis</name>
    <dbReference type="NCBI Taxonomy" id="48727"/>
    <lineage>
        <taxon>Bacteria</taxon>
        <taxon>Pseudomonadati</taxon>
        <taxon>Pseudomonadota</taxon>
        <taxon>Gammaproteobacteria</taxon>
        <taxon>Oceanospirillales</taxon>
        <taxon>Halomonadaceae</taxon>
        <taxon>Franzmannia</taxon>
    </lineage>
</organism>
<evidence type="ECO:0000256" key="14">
    <source>
        <dbReference type="RuleBase" id="RU000504"/>
    </source>
</evidence>
<dbReference type="GO" id="GO:0000287">
    <property type="term" value="F:magnesium ion binding"/>
    <property type="evidence" value="ECO:0007669"/>
    <property type="project" value="UniProtKB-UniRule"/>
</dbReference>
<evidence type="ECO:0000256" key="13">
    <source>
        <dbReference type="NCBIfam" id="TIGR01064"/>
    </source>
</evidence>
<evidence type="ECO:0000259" key="15">
    <source>
        <dbReference type="Pfam" id="PF00224"/>
    </source>
</evidence>
<evidence type="ECO:0000256" key="10">
    <source>
        <dbReference type="ARBA" id="ARBA00022842"/>
    </source>
</evidence>
<dbReference type="GO" id="GO:0016301">
    <property type="term" value="F:kinase activity"/>
    <property type="evidence" value="ECO:0007669"/>
    <property type="project" value="UniProtKB-KW"/>
</dbReference>
<reference evidence="17" key="1">
    <citation type="submission" date="2016-10" db="EMBL/GenBank/DDBJ databases">
        <authorList>
            <person name="Varghese N."/>
            <person name="Submissions S."/>
        </authorList>
    </citation>
    <scope>NUCLEOTIDE SEQUENCE [LARGE SCALE GENOMIC DNA]</scope>
    <source>
        <strain evidence="17">AAP</strain>
    </source>
</reference>
<dbReference type="GO" id="GO:0004743">
    <property type="term" value="F:pyruvate kinase activity"/>
    <property type="evidence" value="ECO:0007669"/>
    <property type="project" value="UniProtKB-UniRule"/>
</dbReference>
<evidence type="ECO:0000256" key="5">
    <source>
        <dbReference type="ARBA" id="ARBA00022679"/>
    </source>
</evidence>
<feature type="non-terminal residue" evidence="16">
    <location>
        <position position="303"/>
    </location>
</feature>
<evidence type="ECO:0000256" key="7">
    <source>
        <dbReference type="ARBA" id="ARBA00022741"/>
    </source>
</evidence>
<dbReference type="FunFam" id="2.40.33.10:FF:000001">
    <property type="entry name" value="Pyruvate kinase"/>
    <property type="match status" value="1"/>
</dbReference>
<comment type="catalytic activity">
    <reaction evidence="14">
        <text>pyruvate + ATP = phosphoenolpyruvate + ADP + H(+)</text>
        <dbReference type="Rhea" id="RHEA:18157"/>
        <dbReference type="ChEBI" id="CHEBI:15361"/>
        <dbReference type="ChEBI" id="CHEBI:15378"/>
        <dbReference type="ChEBI" id="CHEBI:30616"/>
        <dbReference type="ChEBI" id="CHEBI:58702"/>
        <dbReference type="ChEBI" id="CHEBI:456216"/>
        <dbReference type="EC" id="2.7.1.40"/>
    </reaction>
</comment>
<evidence type="ECO:0000256" key="4">
    <source>
        <dbReference type="ARBA" id="ARBA00012142"/>
    </source>
</evidence>
<dbReference type="OrthoDB" id="9812123at2"/>
<dbReference type="NCBIfam" id="TIGR01064">
    <property type="entry name" value="pyruv_kin"/>
    <property type="match status" value="1"/>
</dbReference>
<comment type="pathway">
    <text evidence="2 14">Carbohydrate degradation; glycolysis; pyruvate from D-glyceraldehyde 3-phosphate: step 5/5.</text>
</comment>
<evidence type="ECO:0000256" key="8">
    <source>
        <dbReference type="ARBA" id="ARBA00022777"/>
    </source>
</evidence>
<name>A0A1G9WVN2_9GAMM</name>
<dbReference type="PRINTS" id="PR01050">
    <property type="entry name" value="PYRUVTKNASE"/>
</dbReference>
<keyword evidence="12 16" id="KW-0670">Pyruvate</keyword>
<dbReference type="Pfam" id="PF00224">
    <property type="entry name" value="PK"/>
    <property type="match status" value="1"/>
</dbReference>
<dbReference type="InterPro" id="IPR011037">
    <property type="entry name" value="Pyrv_Knase-like_insert_dom_sf"/>
</dbReference>
<evidence type="ECO:0000256" key="2">
    <source>
        <dbReference type="ARBA" id="ARBA00004997"/>
    </source>
</evidence>
<evidence type="ECO:0000256" key="3">
    <source>
        <dbReference type="ARBA" id="ARBA00008663"/>
    </source>
</evidence>
<keyword evidence="9" id="KW-0067">ATP-binding</keyword>
<dbReference type="Gene3D" id="3.20.20.60">
    <property type="entry name" value="Phosphoenolpyruvate-binding domains"/>
    <property type="match status" value="1"/>
</dbReference>
<dbReference type="GO" id="GO:0005524">
    <property type="term" value="F:ATP binding"/>
    <property type="evidence" value="ECO:0007669"/>
    <property type="project" value="UniProtKB-KW"/>
</dbReference>
<dbReference type="InterPro" id="IPR018209">
    <property type="entry name" value="Pyrv_Knase_AS"/>
</dbReference>
<evidence type="ECO:0000313" key="17">
    <source>
        <dbReference type="Proteomes" id="UP000199107"/>
    </source>
</evidence>
<dbReference type="STRING" id="48727.SAMN05192555_12421"/>
<dbReference type="PANTHER" id="PTHR11817">
    <property type="entry name" value="PYRUVATE KINASE"/>
    <property type="match status" value="1"/>
</dbReference>
<evidence type="ECO:0000256" key="12">
    <source>
        <dbReference type="ARBA" id="ARBA00023317"/>
    </source>
</evidence>
<dbReference type="InterPro" id="IPR001697">
    <property type="entry name" value="Pyr_Knase"/>
</dbReference>
<comment type="cofactor">
    <cofactor evidence="1">
        <name>K(+)</name>
        <dbReference type="ChEBI" id="CHEBI:29103"/>
    </cofactor>
</comment>
<dbReference type="EMBL" id="FNGH01000024">
    <property type="protein sequence ID" value="SDM88143.1"/>
    <property type="molecule type" value="Genomic_DNA"/>
</dbReference>
<evidence type="ECO:0000256" key="6">
    <source>
        <dbReference type="ARBA" id="ARBA00022723"/>
    </source>
</evidence>
<proteinExistence type="inferred from homology"/>
<keyword evidence="8 14" id="KW-0418">Kinase</keyword>
<protein>
    <recommendedName>
        <fullName evidence="4 13">Pyruvate kinase</fullName>
        <ecNumber evidence="4 13">2.7.1.40</ecNumber>
    </recommendedName>
</protein>
<dbReference type="RefSeq" id="WP_089660690.1">
    <property type="nucleotide sequence ID" value="NZ_FNGH01000024.1"/>
</dbReference>
<sequence>MSTAPLNAIRRTKIVATLGPASDREGVLEAMLEAGVDVVRLNFSHGAADDHRQRLARVREIAARLGKSVAALGDLQGPKIRIARFAEGAVTLEEGASFILDMALDSDAGDAARVGCDYKTLAADVAVGDRLLLDDGRLVLEVSAIRGQEVHTTVIVGGKLSNNKGINKQGGGLSAAALTDKDKADLETAVAIGVDYLAVSFPRSAADMQEARRLLGEAGKKIGLVAKVERAEAVADPETLDGIILASEAVMVARGDLGVEIGDAQLIGVQKRMIKRARSLNRAVITATQMMESMIESPLPTRA</sequence>
<feature type="domain" description="Pyruvate kinase barrel" evidence="15">
    <location>
        <begin position="9"/>
        <end position="303"/>
    </location>
</feature>
<dbReference type="Gene3D" id="2.40.33.10">
    <property type="entry name" value="PK beta-barrel domain-like"/>
    <property type="match status" value="1"/>
</dbReference>
<comment type="similarity">
    <text evidence="3 14">Belongs to the pyruvate kinase family.</text>
</comment>
<evidence type="ECO:0000313" key="16">
    <source>
        <dbReference type="EMBL" id="SDM88143.1"/>
    </source>
</evidence>
<dbReference type="EC" id="2.7.1.40" evidence="4 13"/>
<evidence type="ECO:0000256" key="1">
    <source>
        <dbReference type="ARBA" id="ARBA00001958"/>
    </source>
</evidence>
<dbReference type="Proteomes" id="UP000199107">
    <property type="component" value="Unassembled WGS sequence"/>
</dbReference>
<dbReference type="InterPro" id="IPR015813">
    <property type="entry name" value="Pyrv/PenolPyrv_kinase-like_dom"/>
</dbReference>
<dbReference type="PROSITE" id="PS00110">
    <property type="entry name" value="PYRUVATE_KINASE"/>
    <property type="match status" value="1"/>
</dbReference>
<keyword evidence="10 14" id="KW-0460">Magnesium</keyword>
<evidence type="ECO:0000256" key="9">
    <source>
        <dbReference type="ARBA" id="ARBA00022840"/>
    </source>
</evidence>
<gene>
    <name evidence="16" type="ORF">SAMN05192555_12421</name>
</gene>